<dbReference type="EMBL" id="DTHB01000029">
    <property type="protein sequence ID" value="HGB14435.1"/>
    <property type="molecule type" value="Genomic_DNA"/>
</dbReference>
<name>A0A7C3WR95_9BACT</name>
<evidence type="ECO:0000256" key="1">
    <source>
        <dbReference type="ARBA" id="ARBA00004167"/>
    </source>
</evidence>
<keyword evidence="4" id="KW-0997">Cell inner membrane</keyword>
<protein>
    <submittedName>
        <fullName evidence="18">Penicillin-binding protein 2</fullName>
    </submittedName>
</protein>
<dbReference type="GO" id="GO:0009002">
    <property type="term" value="F:serine-type D-Ala-D-Ala carboxypeptidase activity"/>
    <property type="evidence" value="ECO:0007669"/>
    <property type="project" value="InterPro"/>
</dbReference>
<keyword evidence="3" id="KW-1003">Cell membrane</keyword>
<dbReference type="NCBIfam" id="TIGR03423">
    <property type="entry name" value="pbp2_mrdA"/>
    <property type="match status" value="1"/>
</dbReference>
<dbReference type="GO" id="GO:0008658">
    <property type="term" value="F:penicillin binding"/>
    <property type="evidence" value="ECO:0007669"/>
    <property type="project" value="InterPro"/>
</dbReference>
<comment type="caution">
    <text evidence="18">The sequence shown here is derived from an EMBL/GenBank/DDBJ whole genome shotgun (WGS) entry which is preliminary data.</text>
</comment>
<dbReference type="Pfam" id="PF03717">
    <property type="entry name" value="PBP_dimer"/>
    <property type="match status" value="1"/>
</dbReference>
<dbReference type="FunFam" id="3.40.710.10:FF:000024">
    <property type="entry name" value="Penicillin-binding protein 2"/>
    <property type="match status" value="1"/>
</dbReference>
<dbReference type="GO" id="GO:0071972">
    <property type="term" value="F:peptidoglycan L,D-transpeptidase activity"/>
    <property type="evidence" value="ECO:0007669"/>
    <property type="project" value="TreeGrafter"/>
</dbReference>
<feature type="domain" description="Penicillin-binding protein transpeptidase" evidence="16">
    <location>
        <begin position="280"/>
        <end position="609"/>
    </location>
</feature>
<keyword evidence="5" id="KW-0121">Carboxypeptidase</keyword>
<dbReference type="InterPro" id="IPR001460">
    <property type="entry name" value="PCN-bd_Tpept"/>
</dbReference>
<feature type="domain" description="Penicillin-binding protein dimerisation" evidence="17">
    <location>
        <begin position="78"/>
        <end position="247"/>
    </location>
</feature>
<evidence type="ECO:0000256" key="9">
    <source>
        <dbReference type="ARBA" id="ARBA00022960"/>
    </source>
</evidence>
<dbReference type="Pfam" id="PF00905">
    <property type="entry name" value="Transpeptidase"/>
    <property type="match status" value="1"/>
</dbReference>
<evidence type="ECO:0000313" key="18">
    <source>
        <dbReference type="EMBL" id="HGB14435.1"/>
    </source>
</evidence>
<dbReference type="InterPro" id="IPR050515">
    <property type="entry name" value="Beta-lactam/transpept"/>
</dbReference>
<keyword evidence="6" id="KW-0645">Protease</keyword>
<dbReference type="GO" id="GO:0071555">
    <property type="term" value="P:cell wall organization"/>
    <property type="evidence" value="ECO:0007669"/>
    <property type="project" value="UniProtKB-KW"/>
</dbReference>
<keyword evidence="12 15" id="KW-0472">Membrane</keyword>
<accession>A0A7C3WR95</accession>
<keyword evidence="7 15" id="KW-0812">Transmembrane</keyword>
<comment type="subcellular location">
    <subcellularLocation>
        <location evidence="2">Cell membrane</location>
    </subcellularLocation>
    <subcellularLocation>
        <location evidence="1">Membrane</location>
        <topology evidence="1">Single-pass membrane protein</topology>
    </subcellularLocation>
</comment>
<dbReference type="AlphaFoldDB" id="A0A7C3WR95"/>
<keyword evidence="8" id="KW-0378">Hydrolase</keyword>
<dbReference type="PANTHER" id="PTHR30627:SF2">
    <property type="entry name" value="PEPTIDOGLYCAN D,D-TRANSPEPTIDASE MRDA"/>
    <property type="match status" value="1"/>
</dbReference>
<sequence>MGRLDATKEREFPLAGEPLGHPMAPEEQDQTRRTLSRLALVVLGLFGLIFLRLWTLQLVEGDQLRQRSEHNRIRIVDLPPWRGMIMDRNGEVLVSNRPSFDLVAVLEDVPDPSLLAQRLATLLNLDRQQILGQLEGAQRSGFHQVRLKGDLAWQEMALVETFKAELPGISIVITPKREYRYQGLACHLLGYLGEISEAQLKSGRYPKYKMGDYIGKQGIEMAWEDFLRGQRGFRRIEVDAYGRELGQLDQNLSTPGANVFLTLDLKLQQEAEACLQERSGAIVALDPRNGKILAMASSPGFFPEAFEKGLSPTQWQELCQRQDHPLENRVLKGQYPPGSTFKIVMAVAGLEEKVITPASVIYCNGSMPLGNHVFRCWRKGGHGGMNLHHALVHSCDVYFYTLGRRLGIERIAKWSRRFGLGAPTGLKLDKEMPGLVATPAWKLSRFGWPWQEGDTVSVSIGQGYNLVTPLQMAQVVAAVANGGIIYEPQLVEKVESPAGEILFQAKPIVKSRLDADPKNLALVQKALQGVIREGTGRGARLPYLEAAGKTGTSQVVALEKEKVKKKEHQNHAWFVAYAPCEEPQLALAVLVEHGGGGGAVAAPLAKRLMAAYFPEPRVARAE</sequence>
<dbReference type="PANTHER" id="PTHR30627">
    <property type="entry name" value="PEPTIDOGLYCAN D,D-TRANSPEPTIDASE"/>
    <property type="match status" value="1"/>
</dbReference>
<evidence type="ECO:0000256" key="12">
    <source>
        <dbReference type="ARBA" id="ARBA00023136"/>
    </source>
</evidence>
<keyword evidence="9" id="KW-0133">Cell shape</keyword>
<keyword evidence="13" id="KW-0961">Cell wall biogenesis/degradation</keyword>
<dbReference type="InterPro" id="IPR012338">
    <property type="entry name" value="Beta-lactam/transpept-like"/>
</dbReference>
<evidence type="ECO:0000256" key="5">
    <source>
        <dbReference type="ARBA" id="ARBA00022645"/>
    </source>
</evidence>
<dbReference type="InterPro" id="IPR036138">
    <property type="entry name" value="PBP_dimer_sf"/>
</dbReference>
<dbReference type="InterPro" id="IPR017790">
    <property type="entry name" value="Penicillin-binding_protein_2"/>
</dbReference>
<keyword evidence="10" id="KW-0573">Peptidoglycan synthesis</keyword>
<feature type="region of interest" description="Disordered" evidence="14">
    <location>
        <begin position="1"/>
        <end position="30"/>
    </location>
</feature>
<dbReference type="Gene3D" id="3.30.1390.30">
    <property type="entry name" value="Penicillin-binding protein 2a, domain 3"/>
    <property type="match status" value="1"/>
</dbReference>
<dbReference type="Gene3D" id="3.90.1310.10">
    <property type="entry name" value="Penicillin-binding protein 2a (Domain 2)"/>
    <property type="match status" value="1"/>
</dbReference>
<evidence type="ECO:0000256" key="11">
    <source>
        <dbReference type="ARBA" id="ARBA00022989"/>
    </source>
</evidence>
<dbReference type="GO" id="GO:0009252">
    <property type="term" value="P:peptidoglycan biosynthetic process"/>
    <property type="evidence" value="ECO:0007669"/>
    <property type="project" value="UniProtKB-KW"/>
</dbReference>
<feature type="compositionally biased region" description="Basic and acidic residues" evidence="14">
    <location>
        <begin position="1"/>
        <end position="12"/>
    </location>
</feature>
<dbReference type="GO" id="GO:0005886">
    <property type="term" value="C:plasma membrane"/>
    <property type="evidence" value="ECO:0007669"/>
    <property type="project" value="UniProtKB-SubCell"/>
</dbReference>
<evidence type="ECO:0000259" key="16">
    <source>
        <dbReference type="Pfam" id="PF00905"/>
    </source>
</evidence>
<evidence type="ECO:0000256" key="6">
    <source>
        <dbReference type="ARBA" id="ARBA00022670"/>
    </source>
</evidence>
<evidence type="ECO:0000256" key="14">
    <source>
        <dbReference type="SAM" id="MobiDB-lite"/>
    </source>
</evidence>
<dbReference type="Gene3D" id="3.40.710.10">
    <property type="entry name" value="DD-peptidase/beta-lactamase superfamily"/>
    <property type="match status" value="1"/>
</dbReference>
<gene>
    <name evidence="18" type="primary">mrdA</name>
    <name evidence="18" type="ORF">ENV62_04240</name>
</gene>
<keyword evidence="11 15" id="KW-1133">Transmembrane helix</keyword>
<dbReference type="SUPFAM" id="SSF56601">
    <property type="entry name" value="beta-lactamase/transpeptidase-like"/>
    <property type="match status" value="1"/>
</dbReference>
<dbReference type="SUPFAM" id="SSF56519">
    <property type="entry name" value="Penicillin binding protein dimerisation domain"/>
    <property type="match status" value="1"/>
</dbReference>
<dbReference type="GO" id="GO:0008360">
    <property type="term" value="P:regulation of cell shape"/>
    <property type="evidence" value="ECO:0007669"/>
    <property type="project" value="UniProtKB-KW"/>
</dbReference>
<reference evidence="18" key="1">
    <citation type="journal article" date="2020" name="mSystems">
        <title>Genome- and Community-Level Interaction Insights into Carbon Utilization and Element Cycling Functions of Hydrothermarchaeota in Hydrothermal Sediment.</title>
        <authorList>
            <person name="Zhou Z."/>
            <person name="Liu Y."/>
            <person name="Xu W."/>
            <person name="Pan J."/>
            <person name="Luo Z.H."/>
            <person name="Li M."/>
        </authorList>
    </citation>
    <scope>NUCLEOTIDE SEQUENCE [LARGE SCALE GENOMIC DNA]</scope>
    <source>
        <strain evidence="18">SpSt-776</strain>
    </source>
</reference>
<evidence type="ECO:0000256" key="7">
    <source>
        <dbReference type="ARBA" id="ARBA00022692"/>
    </source>
</evidence>
<evidence type="ECO:0000256" key="3">
    <source>
        <dbReference type="ARBA" id="ARBA00022475"/>
    </source>
</evidence>
<evidence type="ECO:0000256" key="2">
    <source>
        <dbReference type="ARBA" id="ARBA00004236"/>
    </source>
</evidence>
<feature type="transmembrane region" description="Helical" evidence="15">
    <location>
        <begin position="38"/>
        <end position="59"/>
    </location>
</feature>
<dbReference type="InterPro" id="IPR005311">
    <property type="entry name" value="PBP_dimer"/>
</dbReference>
<evidence type="ECO:0000256" key="15">
    <source>
        <dbReference type="SAM" id="Phobius"/>
    </source>
</evidence>
<dbReference type="GO" id="GO:0006508">
    <property type="term" value="P:proteolysis"/>
    <property type="evidence" value="ECO:0007669"/>
    <property type="project" value="UniProtKB-KW"/>
</dbReference>
<evidence type="ECO:0000256" key="13">
    <source>
        <dbReference type="ARBA" id="ARBA00023316"/>
    </source>
</evidence>
<proteinExistence type="predicted"/>
<evidence type="ECO:0000256" key="8">
    <source>
        <dbReference type="ARBA" id="ARBA00022801"/>
    </source>
</evidence>
<organism evidence="18">
    <name type="scientific">Desulfobacca acetoxidans</name>
    <dbReference type="NCBI Taxonomy" id="60893"/>
    <lineage>
        <taxon>Bacteria</taxon>
        <taxon>Pseudomonadati</taxon>
        <taxon>Thermodesulfobacteriota</taxon>
        <taxon>Desulfobaccia</taxon>
        <taxon>Desulfobaccales</taxon>
        <taxon>Desulfobaccaceae</taxon>
        <taxon>Desulfobacca</taxon>
    </lineage>
</organism>
<evidence type="ECO:0000259" key="17">
    <source>
        <dbReference type="Pfam" id="PF03717"/>
    </source>
</evidence>
<evidence type="ECO:0000256" key="4">
    <source>
        <dbReference type="ARBA" id="ARBA00022519"/>
    </source>
</evidence>
<evidence type="ECO:0000256" key="10">
    <source>
        <dbReference type="ARBA" id="ARBA00022984"/>
    </source>
</evidence>